<reference evidence="3" key="1">
    <citation type="journal article" date="2019" name="Int. J. Syst. Evol. Microbiol.">
        <title>The Global Catalogue of Microorganisms (GCM) 10K type strain sequencing project: providing services to taxonomists for standard genome sequencing and annotation.</title>
        <authorList>
            <consortium name="The Broad Institute Genomics Platform"/>
            <consortium name="The Broad Institute Genome Sequencing Center for Infectious Disease"/>
            <person name="Wu L."/>
            <person name="Ma J."/>
        </authorList>
    </citation>
    <scope>NUCLEOTIDE SEQUENCE [LARGE SCALE GENOMIC DNA]</scope>
    <source>
        <strain evidence="3">CGMCC 1.9106</strain>
    </source>
</reference>
<keyword evidence="1" id="KW-0472">Membrane</keyword>
<proteinExistence type="predicted"/>
<protein>
    <submittedName>
        <fullName evidence="2">Uncharacterized protein</fullName>
    </submittedName>
</protein>
<organism evidence="2 3">
    <name type="scientific">Catellatospora aurea</name>
    <dbReference type="NCBI Taxonomy" id="1337874"/>
    <lineage>
        <taxon>Bacteria</taxon>
        <taxon>Bacillati</taxon>
        <taxon>Actinomycetota</taxon>
        <taxon>Actinomycetes</taxon>
        <taxon>Micromonosporales</taxon>
        <taxon>Micromonosporaceae</taxon>
        <taxon>Catellatospora</taxon>
    </lineage>
</organism>
<dbReference type="Proteomes" id="UP001596392">
    <property type="component" value="Unassembled WGS sequence"/>
</dbReference>
<comment type="caution">
    <text evidence="2">The sequence shown here is derived from an EMBL/GenBank/DDBJ whole genome shotgun (WGS) entry which is preliminary data.</text>
</comment>
<gene>
    <name evidence="2" type="ORF">ACFQO7_33715</name>
</gene>
<keyword evidence="1" id="KW-0812">Transmembrane</keyword>
<evidence type="ECO:0000256" key="1">
    <source>
        <dbReference type="SAM" id="Phobius"/>
    </source>
</evidence>
<keyword evidence="1" id="KW-1133">Transmembrane helix</keyword>
<accession>A0ABW2H5E5</accession>
<dbReference type="RefSeq" id="WP_376810179.1">
    <property type="nucleotide sequence ID" value="NZ_JBHTAC010000056.1"/>
</dbReference>
<evidence type="ECO:0000313" key="2">
    <source>
        <dbReference type="EMBL" id="MFC7247445.1"/>
    </source>
</evidence>
<sequence>MDIRYTRRHILGRAAAPDAAPADRAAARAILILQLAVLACTALLVALAAD</sequence>
<feature type="transmembrane region" description="Helical" evidence="1">
    <location>
        <begin position="29"/>
        <end position="49"/>
    </location>
</feature>
<evidence type="ECO:0000313" key="3">
    <source>
        <dbReference type="Proteomes" id="UP001596392"/>
    </source>
</evidence>
<dbReference type="EMBL" id="JBHTAC010000056">
    <property type="protein sequence ID" value="MFC7247445.1"/>
    <property type="molecule type" value="Genomic_DNA"/>
</dbReference>
<keyword evidence="3" id="KW-1185">Reference proteome</keyword>
<name>A0ABW2H5E5_9ACTN</name>